<dbReference type="PANTHER" id="PTHR23511">
    <property type="entry name" value="SYNAPTIC VESICLE GLYCOPROTEIN 2"/>
    <property type="match status" value="1"/>
</dbReference>
<dbReference type="PROSITE" id="PS50850">
    <property type="entry name" value="MFS"/>
    <property type="match status" value="1"/>
</dbReference>
<feature type="transmembrane region" description="Helical" evidence="10">
    <location>
        <begin position="128"/>
        <end position="147"/>
    </location>
</feature>
<evidence type="ECO:0000256" key="8">
    <source>
        <dbReference type="SAM" id="Coils"/>
    </source>
</evidence>
<evidence type="ECO:0000256" key="4">
    <source>
        <dbReference type="ARBA" id="ARBA00022692"/>
    </source>
</evidence>
<name>A0A8H5UAM8_9HYPO</name>
<feature type="coiled-coil region" evidence="8">
    <location>
        <begin position="695"/>
        <end position="722"/>
    </location>
</feature>
<gene>
    <name evidence="12" type="ORF">FDENT_5986</name>
</gene>
<comment type="similarity">
    <text evidence="2">Belongs to the major facilitator superfamily.</text>
</comment>
<dbReference type="PANTHER" id="PTHR23511:SF4">
    <property type="entry name" value="MAJOR FACILITATOR SUPERFAMILY (MFS) PROFILE DOMAIN-CONTAINING PROTEIN"/>
    <property type="match status" value="1"/>
</dbReference>
<dbReference type="EMBL" id="JAAOAK010000153">
    <property type="protein sequence ID" value="KAF5685913.1"/>
    <property type="molecule type" value="Genomic_DNA"/>
</dbReference>
<evidence type="ECO:0000256" key="2">
    <source>
        <dbReference type="ARBA" id="ARBA00008335"/>
    </source>
</evidence>
<evidence type="ECO:0000313" key="12">
    <source>
        <dbReference type="EMBL" id="KAF5685913.1"/>
    </source>
</evidence>
<comment type="caution">
    <text evidence="12">The sequence shown here is derived from an EMBL/GenBank/DDBJ whole genome shotgun (WGS) entry which is preliminary data.</text>
</comment>
<feature type="region of interest" description="Disordered" evidence="9">
    <location>
        <begin position="1"/>
        <end position="21"/>
    </location>
</feature>
<keyword evidence="13" id="KW-1185">Reference proteome</keyword>
<dbReference type="SUPFAM" id="SSF103473">
    <property type="entry name" value="MFS general substrate transporter"/>
    <property type="match status" value="1"/>
</dbReference>
<evidence type="ECO:0000256" key="10">
    <source>
        <dbReference type="SAM" id="Phobius"/>
    </source>
</evidence>
<feature type="domain" description="Major facilitator superfamily (MFS) profile" evidence="11">
    <location>
        <begin position="61"/>
        <end position="529"/>
    </location>
</feature>
<evidence type="ECO:0000256" key="7">
    <source>
        <dbReference type="ARBA" id="ARBA00023180"/>
    </source>
</evidence>
<feature type="region of interest" description="Disordered" evidence="9">
    <location>
        <begin position="547"/>
        <end position="616"/>
    </location>
</feature>
<dbReference type="GO" id="GO:0016020">
    <property type="term" value="C:membrane"/>
    <property type="evidence" value="ECO:0007669"/>
    <property type="project" value="UniProtKB-SubCell"/>
</dbReference>
<evidence type="ECO:0000313" key="13">
    <source>
        <dbReference type="Proteomes" id="UP000562682"/>
    </source>
</evidence>
<keyword evidence="3" id="KW-0813">Transport</keyword>
<feature type="transmembrane region" description="Helical" evidence="10">
    <location>
        <begin position="424"/>
        <end position="444"/>
    </location>
</feature>
<evidence type="ECO:0000256" key="1">
    <source>
        <dbReference type="ARBA" id="ARBA00004141"/>
    </source>
</evidence>
<dbReference type="InterPro" id="IPR011701">
    <property type="entry name" value="MFS"/>
</dbReference>
<keyword evidence="7" id="KW-0325">Glycoprotein</keyword>
<dbReference type="InterPro" id="IPR020846">
    <property type="entry name" value="MFS_dom"/>
</dbReference>
<feature type="compositionally biased region" description="Polar residues" evidence="9">
    <location>
        <begin position="547"/>
        <end position="565"/>
    </location>
</feature>
<keyword evidence="5 10" id="KW-1133">Transmembrane helix</keyword>
<keyword evidence="8" id="KW-0175">Coiled coil</keyword>
<keyword evidence="4 10" id="KW-0812">Transmembrane</keyword>
<dbReference type="Pfam" id="PF07690">
    <property type="entry name" value="MFS_1"/>
    <property type="match status" value="1"/>
</dbReference>
<evidence type="ECO:0000256" key="9">
    <source>
        <dbReference type="SAM" id="MobiDB-lite"/>
    </source>
</evidence>
<dbReference type="InterPro" id="IPR036259">
    <property type="entry name" value="MFS_trans_sf"/>
</dbReference>
<evidence type="ECO:0000256" key="3">
    <source>
        <dbReference type="ARBA" id="ARBA00022448"/>
    </source>
</evidence>
<sequence length="750" mass="83907">MSSVKKSQDIEEQNGPNYGTVDVKVGTQQDLLDLQDLDPAFNQKMRLVNDAIDEIGWTPYHLKLFFLNGFGYAVDSMILLFQSIIATQSFREFGEKGYANATTIAAYVGMLTGALFWGFGADIIGRKYAFNITLFLCAVSCIIAGGMPNWPSLGFFIALLSFGAGGNLVMDTAVFLEYLPSNKQWLLTLMACWWGFGQAIAGFIAWGFMVPERWNCVDVETCTRGNNIGWRYVMFTGGALVFFLSLLRVTVIRLRETPKYLLGVGKEEELIETFQYLATKYNRTCSLTLQDLSACGTITSAHSKNRFSISETMIHIRGLFSTKKMTVSTASIFLSWTLIGLAYPLFYVFLPSYLASRGAVFNRSKFEIWRNYTLTNISGIPGPVVAGFMCNTKLGRKYTMVIGALISMAFFFAYTSVKTSVQDITFTCLIAFCINIYYGTLYAYTPEVLPSAHRATGSAIAVACNRVMGIVSAVVATEANTDTPAPLILVHLRISRTLNASSRSSLLSVAQALAHWHRILFSLVIPYPIDHSLPTFATHFQPQKTSRYQVPKLETSTRTSKSTLPSDVVNPLNRPIMSSVMSEKSTSRSKRNSPKRSLASGSSTSDAKRRKSEHVKKFTEMKLDDVEQIFQKSRDALNKAEELYQDAEKARTEKLETYMDATRAMTGAHQTLSSAMVRKANSMKDVARLEMIKDAREAIEKRDNLQIQAEKQRKELFAIEAKLLMWDNIANMAVENLKEDDLEHLFQFQG</sequence>
<organism evidence="12 13">
    <name type="scientific">Fusarium denticulatum</name>
    <dbReference type="NCBI Taxonomy" id="48507"/>
    <lineage>
        <taxon>Eukaryota</taxon>
        <taxon>Fungi</taxon>
        <taxon>Dikarya</taxon>
        <taxon>Ascomycota</taxon>
        <taxon>Pezizomycotina</taxon>
        <taxon>Sordariomycetes</taxon>
        <taxon>Hypocreomycetidae</taxon>
        <taxon>Hypocreales</taxon>
        <taxon>Nectriaceae</taxon>
        <taxon>Fusarium</taxon>
        <taxon>Fusarium fujikuroi species complex</taxon>
    </lineage>
</organism>
<evidence type="ECO:0000259" key="11">
    <source>
        <dbReference type="PROSITE" id="PS50850"/>
    </source>
</evidence>
<feature type="transmembrane region" description="Helical" evidence="10">
    <location>
        <begin position="97"/>
        <end position="116"/>
    </location>
</feature>
<feature type="transmembrane region" description="Helical" evidence="10">
    <location>
        <begin position="64"/>
        <end position="85"/>
    </location>
</feature>
<reference evidence="12 13" key="1">
    <citation type="submission" date="2020-05" db="EMBL/GenBank/DDBJ databases">
        <title>Identification and distribution of gene clusters putatively required for synthesis of sphingolipid metabolism inhibitors in phylogenetically diverse species of the filamentous fungus Fusarium.</title>
        <authorList>
            <person name="Kim H.-S."/>
            <person name="Busman M."/>
            <person name="Brown D.W."/>
            <person name="Divon H."/>
            <person name="Uhlig S."/>
            <person name="Proctor R.H."/>
        </authorList>
    </citation>
    <scope>NUCLEOTIDE SEQUENCE [LARGE SCALE GENOMIC DNA]</scope>
    <source>
        <strain evidence="12 13">NRRL 25311</strain>
    </source>
</reference>
<feature type="transmembrane region" description="Helical" evidence="10">
    <location>
        <begin position="398"/>
        <end position="417"/>
    </location>
</feature>
<dbReference type="Gene3D" id="1.20.1250.20">
    <property type="entry name" value="MFS general substrate transporter like domains"/>
    <property type="match status" value="1"/>
</dbReference>
<feature type="transmembrane region" description="Helical" evidence="10">
    <location>
        <begin position="153"/>
        <end position="179"/>
    </location>
</feature>
<dbReference type="CDD" id="cd17316">
    <property type="entry name" value="MFS_SV2_like"/>
    <property type="match status" value="1"/>
</dbReference>
<feature type="coiled-coil region" evidence="8">
    <location>
        <begin position="623"/>
        <end position="657"/>
    </location>
</feature>
<evidence type="ECO:0000256" key="6">
    <source>
        <dbReference type="ARBA" id="ARBA00023136"/>
    </source>
</evidence>
<dbReference type="FunFam" id="1.20.1250.20:FF:000171">
    <property type="entry name" value="MFS general substrate transporter"/>
    <property type="match status" value="1"/>
</dbReference>
<proteinExistence type="inferred from homology"/>
<feature type="transmembrane region" description="Helical" evidence="10">
    <location>
        <begin position="327"/>
        <end position="350"/>
    </location>
</feature>
<protein>
    <submittedName>
        <fullName evidence="12">Major facilitator superfamily transporter</fullName>
    </submittedName>
</protein>
<keyword evidence="6 10" id="KW-0472">Membrane</keyword>
<comment type="subcellular location">
    <subcellularLocation>
        <location evidence="1">Membrane</location>
        <topology evidence="1">Multi-pass membrane protein</topology>
    </subcellularLocation>
</comment>
<accession>A0A8H5UAM8</accession>
<feature type="transmembrane region" description="Helical" evidence="10">
    <location>
        <begin position="186"/>
        <end position="209"/>
    </location>
</feature>
<evidence type="ECO:0000256" key="5">
    <source>
        <dbReference type="ARBA" id="ARBA00022989"/>
    </source>
</evidence>
<feature type="transmembrane region" description="Helical" evidence="10">
    <location>
        <begin position="229"/>
        <end position="251"/>
    </location>
</feature>
<dbReference type="GO" id="GO:0022857">
    <property type="term" value="F:transmembrane transporter activity"/>
    <property type="evidence" value="ECO:0007669"/>
    <property type="project" value="InterPro"/>
</dbReference>
<dbReference type="CDD" id="cd06503">
    <property type="entry name" value="ATP-synt_Fo_b"/>
    <property type="match status" value="1"/>
</dbReference>
<dbReference type="AlphaFoldDB" id="A0A8H5UAM8"/>
<dbReference type="Proteomes" id="UP000562682">
    <property type="component" value="Unassembled WGS sequence"/>
</dbReference>